<dbReference type="Pfam" id="PF18308">
    <property type="entry name" value="GGA_N-GAT"/>
    <property type="match status" value="1"/>
</dbReference>
<accession>A0AAF3F3H7</accession>
<dbReference type="Proteomes" id="UP000887575">
    <property type="component" value="Unassembled WGS sequence"/>
</dbReference>
<name>A0AAF3F3H7_9BILA</name>
<evidence type="ECO:0000256" key="2">
    <source>
        <dbReference type="ARBA" id="ARBA00004412"/>
    </source>
</evidence>
<dbReference type="InterPro" id="IPR004152">
    <property type="entry name" value="GAT_dom"/>
</dbReference>
<dbReference type="GO" id="GO:0005802">
    <property type="term" value="C:trans-Golgi network"/>
    <property type="evidence" value="ECO:0007669"/>
    <property type="project" value="InterPro"/>
</dbReference>
<evidence type="ECO:0000313" key="9">
    <source>
        <dbReference type="Proteomes" id="UP000887575"/>
    </source>
</evidence>
<protein>
    <recommendedName>
        <fullName evidence="11">ADP-ribosylation factor-binding protein GGA1</fullName>
    </recommendedName>
</protein>
<feature type="domain" description="GAT" evidence="8">
    <location>
        <begin position="174"/>
        <end position="295"/>
    </location>
</feature>
<dbReference type="InterPro" id="IPR041198">
    <property type="entry name" value="GGA_N-GAT"/>
</dbReference>
<dbReference type="GO" id="GO:0035091">
    <property type="term" value="F:phosphatidylinositol binding"/>
    <property type="evidence" value="ECO:0007669"/>
    <property type="project" value="InterPro"/>
</dbReference>
<dbReference type="Pfam" id="PF03127">
    <property type="entry name" value="GAT"/>
    <property type="match status" value="1"/>
</dbReference>
<dbReference type="PANTHER" id="PTHR45905">
    <property type="entry name" value="GOLGI-LOCALIZED, GAMMA-ADAPTIN EAR CONTAINING, ARF BINDING PROTEIN"/>
    <property type="match status" value="1"/>
</dbReference>
<dbReference type="InterPro" id="IPR002014">
    <property type="entry name" value="VHS_dom"/>
</dbReference>
<dbReference type="Gene3D" id="1.20.5.170">
    <property type="match status" value="1"/>
</dbReference>
<evidence type="ECO:0000259" key="7">
    <source>
        <dbReference type="PROSITE" id="PS50179"/>
    </source>
</evidence>
<evidence type="ECO:0000256" key="1">
    <source>
        <dbReference type="ARBA" id="ARBA00004150"/>
    </source>
</evidence>
<evidence type="ECO:0000256" key="6">
    <source>
        <dbReference type="ARBA" id="ARBA00022927"/>
    </source>
</evidence>
<dbReference type="PROSITE" id="PS50909">
    <property type="entry name" value="GAT"/>
    <property type="match status" value="1"/>
</dbReference>
<dbReference type="GO" id="GO:0031267">
    <property type="term" value="F:small GTPase binding"/>
    <property type="evidence" value="ECO:0007669"/>
    <property type="project" value="InterPro"/>
</dbReference>
<dbReference type="SUPFAM" id="SSF89009">
    <property type="entry name" value="GAT-like domain"/>
    <property type="match status" value="1"/>
</dbReference>
<reference evidence="10" key="1">
    <citation type="submission" date="2024-02" db="UniProtKB">
        <authorList>
            <consortium name="WormBaseParasite"/>
        </authorList>
    </citation>
    <scope>IDENTIFICATION</scope>
</reference>
<dbReference type="Gene3D" id="2.60.40.1230">
    <property type="match status" value="1"/>
</dbReference>
<dbReference type="AlphaFoldDB" id="A0AAF3F3H7"/>
<evidence type="ECO:0008006" key="11">
    <source>
        <dbReference type="Google" id="ProtNLM"/>
    </source>
</evidence>
<dbReference type="PROSITE" id="PS50179">
    <property type="entry name" value="VHS"/>
    <property type="match status" value="1"/>
</dbReference>
<evidence type="ECO:0000256" key="4">
    <source>
        <dbReference type="ARBA" id="ARBA00022448"/>
    </source>
</evidence>
<evidence type="ECO:0000313" key="10">
    <source>
        <dbReference type="WBParaSite" id="MBELARI_LOCUS21086"/>
    </source>
</evidence>
<keyword evidence="4" id="KW-0813">Transport</keyword>
<dbReference type="GO" id="GO:0034394">
    <property type="term" value="P:protein localization to cell surface"/>
    <property type="evidence" value="ECO:0007669"/>
    <property type="project" value="TreeGrafter"/>
</dbReference>
<dbReference type="GO" id="GO:0006893">
    <property type="term" value="P:Golgi to plasma membrane transport"/>
    <property type="evidence" value="ECO:0007669"/>
    <property type="project" value="TreeGrafter"/>
</dbReference>
<dbReference type="GO" id="GO:0006886">
    <property type="term" value="P:intracellular protein transport"/>
    <property type="evidence" value="ECO:0007669"/>
    <property type="project" value="InterPro"/>
</dbReference>
<comment type="similarity">
    <text evidence="3">Belongs to the GGA protein family.</text>
</comment>
<dbReference type="SUPFAM" id="SSF49348">
    <property type="entry name" value="Clathrin adaptor appendage domain"/>
    <property type="match status" value="1"/>
</dbReference>
<dbReference type="Pfam" id="PF00790">
    <property type="entry name" value="VHS"/>
    <property type="match status" value="1"/>
</dbReference>
<dbReference type="InterPro" id="IPR008942">
    <property type="entry name" value="ENTH_VHS"/>
</dbReference>
<keyword evidence="5" id="KW-0832">Ubl conjugation</keyword>
<dbReference type="InterPro" id="IPR013041">
    <property type="entry name" value="Clathrin_app_Ig-like_sf"/>
</dbReference>
<sequence>MSISTDIKEKPIEYFIAKSTDPYVNDGERRKFAEKLCEIVNFEIEGAQLAVSQLGHKIASPNQDESLYSLQAIDLLVRRCGAKIHTRVGKFRFLNQLVRLLTPKYLGKETSEKVKYQATIMLYTWQKSMGHLEKFKEVYDSLKDRGIITEDPSIEEESVLIIPPPPPKFAVFEDEEKSRLLKELLQSNKTEDLQTANRLIKSLVRSEDQKVEKINKRSDDLDKTVKLCQMMETAMRIGGASGDITELHDRLSEIRPIIFKYANEAAESSDEILAEILQINDTLNRLLQMYETQKLRRHEITASIPIPSLYESKSDQRGTFLSSPVRCLPESVSFTEQQIQMSAESPISIMERKNIKIILHYSQNSPPGTTGVKTALISLLNFNTHPLQNVALQVYTNNLRISSRLLWSDGRRVEGFSSNHPTPHSRAILLVLPLDHEIQECEFIYSISFTDVFEETITGTFSMKVQ</sequence>
<evidence type="ECO:0000259" key="8">
    <source>
        <dbReference type="PROSITE" id="PS50909"/>
    </source>
</evidence>
<dbReference type="InterPro" id="IPR027422">
    <property type="entry name" value="GGA1-3"/>
</dbReference>
<proteinExistence type="inferred from homology"/>
<feature type="domain" description="VHS" evidence="7">
    <location>
        <begin position="35"/>
        <end position="150"/>
    </location>
</feature>
<dbReference type="Gene3D" id="1.25.40.90">
    <property type="match status" value="1"/>
</dbReference>
<dbReference type="SMART" id="SM00288">
    <property type="entry name" value="VHS"/>
    <property type="match status" value="1"/>
</dbReference>
<dbReference type="WBParaSite" id="MBELARI_LOCUS21086">
    <property type="protein sequence ID" value="MBELARI_LOCUS21086"/>
    <property type="gene ID" value="MBELARI_LOCUS21086"/>
</dbReference>
<dbReference type="SUPFAM" id="SSF48464">
    <property type="entry name" value="ENTH/VHS domain"/>
    <property type="match status" value="1"/>
</dbReference>
<dbReference type="GO" id="GO:0005769">
    <property type="term" value="C:early endosome"/>
    <property type="evidence" value="ECO:0007669"/>
    <property type="project" value="UniProtKB-SubCell"/>
</dbReference>
<evidence type="ECO:0000256" key="3">
    <source>
        <dbReference type="ARBA" id="ARBA00008099"/>
    </source>
</evidence>
<keyword evidence="9" id="KW-1185">Reference proteome</keyword>
<keyword evidence="6" id="KW-0653">Protein transport</keyword>
<dbReference type="GO" id="GO:0043130">
    <property type="term" value="F:ubiquitin binding"/>
    <property type="evidence" value="ECO:0007669"/>
    <property type="project" value="InterPro"/>
</dbReference>
<evidence type="ECO:0000256" key="5">
    <source>
        <dbReference type="ARBA" id="ARBA00022843"/>
    </source>
</evidence>
<organism evidence="9 10">
    <name type="scientific">Mesorhabditis belari</name>
    <dbReference type="NCBI Taxonomy" id="2138241"/>
    <lineage>
        <taxon>Eukaryota</taxon>
        <taxon>Metazoa</taxon>
        <taxon>Ecdysozoa</taxon>
        <taxon>Nematoda</taxon>
        <taxon>Chromadorea</taxon>
        <taxon>Rhabditida</taxon>
        <taxon>Rhabditina</taxon>
        <taxon>Rhabditomorpha</taxon>
        <taxon>Rhabditoidea</taxon>
        <taxon>Rhabditidae</taxon>
        <taxon>Mesorhabditinae</taxon>
        <taxon>Mesorhabditis</taxon>
    </lineage>
</organism>
<comment type="subcellular location">
    <subcellularLocation>
        <location evidence="2">Early endosome</location>
    </subcellularLocation>
    <subcellularLocation>
        <location evidence="1">Golgi apparatus</location>
        <location evidence="1">trans-Golgi network membrane</location>
        <topology evidence="1">Peripheral membrane protein</topology>
    </subcellularLocation>
</comment>
<dbReference type="PANTHER" id="PTHR45905:SF1">
    <property type="entry name" value="GOLGI-LOCALIZED, GAMMA-ADAPTIN EAR CONTAINING, ARF BINDING PROTEIN"/>
    <property type="match status" value="1"/>
</dbReference>